<dbReference type="InterPro" id="IPR052564">
    <property type="entry name" value="N-acetyltrans/Recomb-assoc"/>
</dbReference>
<reference evidence="2 3" key="2">
    <citation type="journal article" date="2016" name="Genome Announc.">
        <title>Draft Genome Sequence of Oceanobacillus picturae Heshi-B3, Isolated from Fermented Rice Bran in a Traditional Japanese Seafood Dish.</title>
        <authorList>
            <person name="Akuzawa S."/>
            <person name="Nagaoka J."/>
            <person name="Kanekatsu M."/>
            <person name="Kanesaki Y."/>
            <person name="Suzuki T."/>
        </authorList>
    </citation>
    <scope>NUCLEOTIDE SEQUENCE [LARGE SCALE GENOMIC DNA]</scope>
    <source>
        <strain evidence="2 3">Heshi-B3</strain>
    </source>
</reference>
<name>A0A0U9HBM8_9BACI</name>
<gene>
    <name evidence="2" type="ORF">OPHB3_1533</name>
</gene>
<dbReference type="PANTHER" id="PTHR43451">
    <property type="entry name" value="ACETYLTRANSFERASE (GNAT) FAMILY PROTEIN"/>
    <property type="match status" value="1"/>
</dbReference>
<evidence type="ECO:0000313" key="2">
    <source>
        <dbReference type="EMBL" id="GAQ17608.1"/>
    </source>
</evidence>
<dbReference type="InterPro" id="IPR000182">
    <property type="entry name" value="GNAT_dom"/>
</dbReference>
<evidence type="ECO:0000313" key="3">
    <source>
        <dbReference type="Proteomes" id="UP000052946"/>
    </source>
</evidence>
<dbReference type="PROSITE" id="PS51186">
    <property type="entry name" value="GNAT"/>
    <property type="match status" value="1"/>
</dbReference>
<dbReference type="CDD" id="cd04301">
    <property type="entry name" value="NAT_SF"/>
    <property type="match status" value="1"/>
</dbReference>
<keyword evidence="2" id="KW-0808">Transferase</keyword>
<dbReference type="SUPFAM" id="SSF55729">
    <property type="entry name" value="Acyl-CoA N-acyltransferases (Nat)"/>
    <property type="match status" value="1"/>
</dbReference>
<dbReference type="PANTHER" id="PTHR43451:SF1">
    <property type="entry name" value="ACETYLTRANSFERASE"/>
    <property type="match status" value="1"/>
</dbReference>
<dbReference type="GO" id="GO:0016747">
    <property type="term" value="F:acyltransferase activity, transferring groups other than amino-acyl groups"/>
    <property type="evidence" value="ECO:0007669"/>
    <property type="project" value="InterPro"/>
</dbReference>
<reference evidence="3" key="1">
    <citation type="submission" date="2015-07" db="EMBL/GenBank/DDBJ databases">
        <title>Draft Genome Sequence of Oceanobacillus picturae Heshi-B3 that Was Isolated from Fermented Rice Bran with Aging Salted Mackerel, Which Was Named Heshiko as Traditional Fermented Seafood in Japan.</title>
        <authorList>
            <person name="Akuzawa S."/>
            <person name="Nakagawa J."/>
            <person name="Kanekatsu T."/>
            <person name="Kanesaki Y."/>
            <person name="Suzuki T."/>
        </authorList>
    </citation>
    <scope>NUCLEOTIDE SEQUENCE [LARGE SCALE GENOMIC DNA]</scope>
    <source>
        <strain evidence="3">Heshi-B3</strain>
    </source>
</reference>
<dbReference type="RefSeq" id="WP_058949905.1">
    <property type="nucleotide sequence ID" value="NZ_BBXV01000016.1"/>
</dbReference>
<sequence>MRTRVFQSADINQMVSLFYETVHAVNARDYTTEQLNAWAPKDEMDAKLINWKNSFVRNITYIAETNDEIVGFGDMTQNGYLDRLFVRKDFQGQGIATALMNRLESEARKIGLPQIETEASITAKPFFERRGYQVIEPQTVERKGITLVNFKMSKRLIAE</sequence>
<comment type="caution">
    <text evidence="2">The sequence shown here is derived from an EMBL/GenBank/DDBJ whole genome shotgun (WGS) entry which is preliminary data.</text>
</comment>
<dbReference type="Pfam" id="PF13673">
    <property type="entry name" value="Acetyltransf_10"/>
    <property type="match status" value="1"/>
</dbReference>
<proteinExistence type="predicted"/>
<dbReference type="Gene3D" id="3.40.630.30">
    <property type="match status" value="1"/>
</dbReference>
<feature type="domain" description="N-acetyltransferase" evidence="1">
    <location>
        <begin position="1"/>
        <end position="157"/>
    </location>
</feature>
<dbReference type="EMBL" id="BBXV01000016">
    <property type="protein sequence ID" value="GAQ17608.1"/>
    <property type="molecule type" value="Genomic_DNA"/>
</dbReference>
<dbReference type="OrthoDB" id="424368at2"/>
<accession>A0A0U9HBM8</accession>
<dbReference type="InterPro" id="IPR016181">
    <property type="entry name" value="Acyl_CoA_acyltransferase"/>
</dbReference>
<dbReference type="Proteomes" id="UP000052946">
    <property type="component" value="Unassembled WGS sequence"/>
</dbReference>
<dbReference type="AlphaFoldDB" id="A0A0U9HBM8"/>
<organism evidence="2 3">
    <name type="scientific">Oceanobacillus picturae</name>
    <dbReference type="NCBI Taxonomy" id="171693"/>
    <lineage>
        <taxon>Bacteria</taxon>
        <taxon>Bacillati</taxon>
        <taxon>Bacillota</taxon>
        <taxon>Bacilli</taxon>
        <taxon>Bacillales</taxon>
        <taxon>Bacillaceae</taxon>
        <taxon>Oceanobacillus</taxon>
    </lineage>
</organism>
<evidence type="ECO:0000259" key="1">
    <source>
        <dbReference type="PROSITE" id="PS51186"/>
    </source>
</evidence>
<protein>
    <submittedName>
        <fullName evidence="2">Acetyltransferase</fullName>
    </submittedName>
</protein>